<evidence type="ECO:0000256" key="7">
    <source>
        <dbReference type="RuleBase" id="RU004296"/>
    </source>
</evidence>
<dbReference type="InParanoid" id="A0A2V0P7B1"/>
<dbReference type="InterPro" id="IPR018114">
    <property type="entry name" value="TRYPSIN_HIS"/>
</dbReference>
<evidence type="ECO:0000313" key="9">
    <source>
        <dbReference type="EMBL" id="GBF95726.1"/>
    </source>
</evidence>
<dbReference type="EC" id="3.4.21.-" evidence="7"/>
<evidence type="ECO:0000256" key="4">
    <source>
        <dbReference type="ARBA" id="ARBA00022729"/>
    </source>
</evidence>
<accession>A0A2V0P7B1</accession>
<evidence type="ECO:0000256" key="5">
    <source>
        <dbReference type="ARBA" id="ARBA00022801"/>
    </source>
</evidence>
<keyword evidence="10" id="KW-1185">Reference proteome</keyword>
<dbReference type="Gene3D" id="3.30.60.30">
    <property type="match status" value="1"/>
</dbReference>
<feature type="domain" description="Kazal-like" evidence="8">
    <location>
        <begin position="16"/>
        <end position="62"/>
    </location>
</feature>
<evidence type="ECO:0000256" key="3">
    <source>
        <dbReference type="ARBA" id="ARBA00022670"/>
    </source>
</evidence>
<feature type="chain" id="PRO_5015801284" description="Serine protease" evidence="7">
    <location>
        <begin position="19"/>
        <end position="481"/>
    </location>
</feature>
<comment type="similarity">
    <text evidence="2 7">Belongs to the peptidase S1B family.</text>
</comment>
<comment type="similarity">
    <text evidence="1">Belongs to the peptidase S1 family.</text>
</comment>
<dbReference type="SMART" id="SM00280">
    <property type="entry name" value="KAZAL"/>
    <property type="match status" value="1"/>
</dbReference>
<dbReference type="Proteomes" id="UP000247498">
    <property type="component" value="Unassembled WGS sequence"/>
</dbReference>
<dbReference type="SUPFAM" id="SSF50494">
    <property type="entry name" value="Trypsin-like serine proteases"/>
    <property type="match status" value="1"/>
</dbReference>
<feature type="signal peptide" evidence="7">
    <location>
        <begin position="1"/>
        <end position="18"/>
    </location>
</feature>
<name>A0A2V0P7B1_9CHLO</name>
<protein>
    <recommendedName>
        <fullName evidence="7">Serine protease</fullName>
        <ecNumber evidence="7">3.4.21.-</ecNumber>
    </recommendedName>
</protein>
<dbReference type="PRINTS" id="PR00839">
    <property type="entry name" value="V8PROTEASE"/>
</dbReference>
<dbReference type="PANTHER" id="PTHR15462:SF8">
    <property type="entry name" value="SERINE PROTEASE"/>
    <property type="match status" value="1"/>
</dbReference>
<keyword evidence="5 7" id="KW-0378">Hydrolase</keyword>
<evidence type="ECO:0000256" key="6">
    <source>
        <dbReference type="ARBA" id="ARBA00022825"/>
    </source>
</evidence>
<organism evidence="9 10">
    <name type="scientific">Raphidocelis subcapitata</name>
    <dbReference type="NCBI Taxonomy" id="307507"/>
    <lineage>
        <taxon>Eukaryota</taxon>
        <taxon>Viridiplantae</taxon>
        <taxon>Chlorophyta</taxon>
        <taxon>core chlorophytes</taxon>
        <taxon>Chlorophyceae</taxon>
        <taxon>CS clade</taxon>
        <taxon>Sphaeropleales</taxon>
        <taxon>Selenastraceae</taxon>
        <taxon>Raphidocelis</taxon>
    </lineage>
</organism>
<dbReference type="InterPro" id="IPR001254">
    <property type="entry name" value="Trypsin_dom"/>
</dbReference>
<dbReference type="InterPro" id="IPR009003">
    <property type="entry name" value="Peptidase_S1_PA"/>
</dbReference>
<dbReference type="OrthoDB" id="6380398at2759"/>
<proteinExistence type="inferred from homology"/>
<dbReference type="GO" id="GO:0004252">
    <property type="term" value="F:serine-type endopeptidase activity"/>
    <property type="evidence" value="ECO:0007669"/>
    <property type="project" value="InterPro"/>
</dbReference>
<evidence type="ECO:0000313" key="10">
    <source>
        <dbReference type="Proteomes" id="UP000247498"/>
    </source>
</evidence>
<evidence type="ECO:0000259" key="8">
    <source>
        <dbReference type="PROSITE" id="PS51465"/>
    </source>
</evidence>
<dbReference type="InterPro" id="IPR043504">
    <property type="entry name" value="Peptidase_S1_PA_chymotrypsin"/>
</dbReference>
<keyword evidence="3 7" id="KW-0645">Protease</keyword>
<evidence type="ECO:0000256" key="2">
    <source>
        <dbReference type="ARBA" id="ARBA00008764"/>
    </source>
</evidence>
<keyword evidence="4 7" id="KW-0732">Signal</keyword>
<evidence type="ECO:0000256" key="1">
    <source>
        <dbReference type="ARBA" id="ARBA00007664"/>
    </source>
</evidence>
<dbReference type="AlphaFoldDB" id="A0A2V0P7B1"/>
<dbReference type="InterPro" id="IPR050966">
    <property type="entry name" value="Glutamyl_endopeptidase"/>
</dbReference>
<sequence length="481" mass="49515">MVIRVLAMLALLAVAASAAPDCSAGCVLSGEPVCGANGITFMNDCLALCAGAGVAHAGACAAPGSVAAASAEPAPLEKHPIGQFLAFGAASASDAVSTASEAPRAVSASDIARFASEGYALVGPARLGDFAVTKPEKSPVSTAARASMAAASDKPVFAVRVLPDEGLVYVSARPIVPESAAGLTSASTPSELPTASAAPVEAAAAIAPGEPLASASDVHVARARVRSSGRKLRAPGWDEVTELLDYPYKAIGWLNIGFASGSGSCSGSVFAKSAVVTAAHCVYDRYSGSSIRKARFTPHHFFNTRGALTTPYGSVEAYSFDFLSGWSENDDIERAWVSDMAVILLKKEVGPTTGMLGFAYDEAGYSGPISAAGYPGESPRVQGMYYRLKGTCNLQDADGTDGQMDFKTPTQNTCLTPCSIAEQGQSGQPAYVADGANFVVRGVLSHGPPAGQCYGYDTYTEVDKLHYNFLAGYRTWSAPQA</sequence>
<gene>
    <name evidence="9" type="ORF">Rsub_08708</name>
</gene>
<dbReference type="Pfam" id="PF00089">
    <property type="entry name" value="Trypsin"/>
    <property type="match status" value="1"/>
</dbReference>
<reference evidence="9 10" key="1">
    <citation type="journal article" date="2018" name="Sci. Rep.">
        <title>Raphidocelis subcapitata (=Pseudokirchneriella subcapitata) provides an insight into genome evolution and environmental adaptations in the Sphaeropleales.</title>
        <authorList>
            <person name="Suzuki S."/>
            <person name="Yamaguchi H."/>
            <person name="Nakajima N."/>
            <person name="Kawachi M."/>
        </authorList>
    </citation>
    <scope>NUCLEOTIDE SEQUENCE [LARGE SCALE GENOMIC DNA]</scope>
    <source>
        <strain evidence="9 10">NIES-35</strain>
    </source>
</reference>
<dbReference type="Gene3D" id="2.40.10.10">
    <property type="entry name" value="Trypsin-like serine proteases"/>
    <property type="match status" value="2"/>
</dbReference>
<dbReference type="InterPro" id="IPR036058">
    <property type="entry name" value="Kazal_dom_sf"/>
</dbReference>
<dbReference type="PROSITE" id="PS00134">
    <property type="entry name" value="TRYPSIN_HIS"/>
    <property type="match status" value="1"/>
</dbReference>
<dbReference type="PROSITE" id="PS51465">
    <property type="entry name" value="KAZAL_2"/>
    <property type="match status" value="1"/>
</dbReference>
<dbReference type="InterPro" id="IPR008256">
    <property type="entry name" value="Peptidase_S1B"/>
</dbReference>
<dbReference type="InterPro" id="IPR002350">
    <property type="entry name" value="Kazal_dom"/>
</dbReference>
<comment type="caution">
    <text evidence="9">The sequence shown here is derived from an EMBL/GenBank/DDBJ whole genome shotgun (WGS) entry which is preliminary data.</text>
</comment>
<dbReference type="GO" id="GO:0006508">
    <property type="term" value="P:proteolysis"/>
    <property type="evidence" value="ECO:0007669"/>
    <property type="project" value="UniProtKB-KW"/>
</dbReference>
<dbReference type="PANTHER" id="PTHR15462">
    <property type="entry name" value="SERINE PROTEASE"/>
    <property type="match status" value="1"/>
</dbReference>
<keyword evidence="6 7" id="KW-0720">Serine protease</keyword>
<dbReference type="SUPFAM" id="SSF100895">
    <property type="entry name" value="Kazal-type serine protease inhibitors"/>
    <property type="match status" value="1"/>
</dbReference>
<dbReference type="EMBL" id="BDRX01000069">
    <property type="protein sequence ID" value="GBF95726.1"/>
    <property type="molecule type" value="Genomic_DNA"/>
</dbReference>